<proteinExistence type="predicted"/>
<dbReference type="AlphaFoldDB" id="A0A0K1EM27"/>
<dbReference type="KEGG" id="ccro:CMC5_058740"/>
<reference evidence="1 2" key="1">
    <citation type="submission" date="2015-07" db="EMBL/GenBank/DDBJ databases">
        <title>Genome analysis of myxobacterium Chondromyces crocatus Cm c5 reveals a high potential for natural compound synthesis and the genetic basis for the loss of fruiting body formation.</title>
        <authorList>
            <person name="Zaburannyi N."/>
            <person name="Bunk B."/>
            <person name="Maier J."/>
            <person name="Overmann J."/>
            <person name="Mueller R."/>
        </authorList>
    </citation>
    <scope>NUCLEOTIDE SEQUENCE [LARGE SCALE GENOMIC DNA]</scope>
    <source>
        <strain evidence="1 2">Cm c5</strain>
    </source>
</reference>
<gene>
    <name evidence="1" type="ORF">CMC5_058740</name>
</gene>
<dbReference type="RefSeq" id="WP_245677803.1">
    <property type="nucleotide sequence ID" value="NZ_CP012159.1"/>
</dbReference>
<name>A0A0K1EM27_CHOCO</name>
<dbReference type="STRING" id="52.CMC5_058740"/>
<accession>A0A0K1EM27</accession>
<organism evidence="1 2">
    <name type="scientific">Chondromyces crocatus</name>
    <dbReference type="NCBI Taxonomy" id="52"/>
    <lineage>
        <taxon>Bacteria</taxon>
        <taxon>Pseudomonadati</taxon>
        <taxon>Myxococcota</taxon>
        <taxon>Polyangia</taxon>
        <taxon>Polyangiales</taxon>
        <taxon>Polyangiaceae</taxon>
        <taxon>Chondromyces</taxon>
    </lineage>
</organism>
<protein>
    <submittedName>
        <fullName evidence="1">Uncharacterized protein</fullName>
    </submittedName>
</protein>
<keyword evidence="2" id="KW-1185">Reference proteome</keyword>
<evidence type="ECO:0000313" key="1">
    <source>
        <dbReference type="EMBL" id="AKT41668.1"/>
    </source>
</evidence>
<evidence type="ECO:0000313" key="2">
    <source>
        <dbReference type="Proteomes" id="UP000067626"/>
    </source>
</evidence>
<sequence length="328" mass="37466">MRDFACMNPPFDRRDHLVFSAHRGYLDPIRMGQPDLFAKRTFAEETERITQGAVTWEDPPEIRLERVQSDGFLVVRRAQHLASLAAPWPAASAHDEVMVEVKMPGDHLAMSSVERALLRRQARQVQRVEEHEPVWPGDEPLWVIAPHVPQWLGSVRSPVRFAPGCYRIEPLGHWLVWIAANELPLQEELLPFLVARSGRALSEFILWVADRRPLEWVITMLESTSMPALTREELERKFPPTDDPVRLENRRQIIGLLLAITPQVKQELLDEGRLTEARAAVRRVLSRHKLSPSPEEEAQIEACTDLPTLARWLEQALTAATVAEALRT</sequence>
<dbReference type="Proteomes" id="UP000067626">
    <property type="component" value="Chromosome"/>
</dbReference>
<dbReference type="EMBL" id="CP012159">
    <property type="protein sequence ID" value="AKT41668.1"/>
    <property type="molecule type" value="Genomic_DNA"/>
</dbReference>